<gene>
    <name evidence="3" type="ORF">MNBD_GAMMA09-3371</name>
</gene>
<dbReference type="Gene3D" id="3.40.50.300">
    <property type="entry name" value="P-loop containing nucleotide triphosphate hydrolases"/>
    <property type="match status" value="3"/>
</dbReference>
<evidence type="ECO:0000313" key="3">
    <source>
        <dbReference type="EMBL" id="VAW69620.1"/>
    </source>
</evidence>
<evidence type="ECO:0000256" key="1">
    <source>
        <dbReference type="SAM" id="Coils"/>
    </source>
</evidence>
<dbReference type="GO" id="GO:0016491">
    <property type="term" value="F:oxidoreductase activity"/>
    <property type="evidence" value="ECO:0007669"/>
    <property type="project" value="InterPro"/>
</dbReference>
<feature type="domain" description="Tyrosinase copper-binding" evidence="2">
    <location>
        <begin position="1412"/>
        <end position="1423"/>
    </location>
</feature>
<proteinExistence type="predicted"/>
<reference evidence="3" key="1">
    <citation type="submission" date="2018-06" db="EMBL/GenBank/DDBJ databases">
        <authorList>
            <person name="Zhirakovskaya E."/>
        </authorList>
    </citation>
    <scope>NUCLEOTIDE SEQUENCE</scope>
</reference>
<keyword evidence="1" id="KW-0175">Coiled coil</keyword>
<dbReference type="PANTHER" id="PTHR43788:SF8">
    <property type="entry name" value="DNA-BINDING PROTEIN SMUBP-2"/>
    <property type="match status" value="1"/>
</dbReference>
<accession>A0A3B0XY51</accession>
<protein>
    <recommendedName>
        <fullName evidence="2">Tyrosinase copper-binding domain-containing protein</fullName>
    </recommendedName>
</protein>
<dbReference type="PROSITE" id="PS00498">
    <property type="entry name" value="TYROSINASE_2"/>
    <property type="match status" value="1"/>
</dbReference>
<dbReference type="InterPro" id="IPR002227">
    <property type="entry name" value="Tyrosinase_Cu-bd"/>
</dbReference>
<dbReference type="InterPro" id="IPR050534">
    <property type="entry name" value="Coronavir_polyprotein_1ab"/>
</dbReference>
<dbReference type="PANTHER" id="PTHR43788">
    <property type="entry name" value="DNA2/NAM7 HELICASE FAMILY MEMBER"/>
    <property type="match status" value="1"/>
</dbReference>
<feature type="coiled-coil region" evidence="1">
    <location>
        <begin position="650"/>
        <end position="677"/>
    </location>
</feature>
<organism evidence="3">
    <name type="scientific">hydrothermal vent metagenome</name>
    <dbReference type="NCBI Taxonomy" id="652676"/>
    <lineage>
        <taxon>unclassified sequences</taxon>
        <taxon>metagenomes</taxon>
        <taxon>ecological metagenomes</taxon>
    </lineage>
</organism>
<dbReference type="GO" id="GO:0043139">
    <property type="term" value="F:5'-3' DNA helicase activity"/>
    <property type="evidence" value="ECO:0007669"/>
    <property type="project" value="TreeGrafter"/>
</dbReference>
<dbReference type="InterPro" id="IPR027417">
    <property type="entry name" value="P-loop_NTPase"/>
</dbReference>
<dbReference type="EMBL" id="UOFI01000169">
    <property type="protein sequence ID" value="VAW69620.1"/>
    <property type="molecule type" value="Genomic_DNA"/>
</dbReference>
<name>A0A3B0XY51_9ZZZZ</name>
<dbReference type="InterPro" id="IPR041677">
    <property type="entry name" value="DNA2/NAM7_AAA_11"/>
</dbReference>
<dbReference type="SUPFAM" id="SSF52540">
    <property type="entry name" value="P-loop containing nucleoside triphosphate hydrolases"/>
    <property type="match status" value="1"/>
</dbReference>
<sequence>MENFISGNNSVEVGLTQKADRRNVFRIKRFKNDHGFQVYTLENTAEGRKIFIPRFIFGRFRACVRSLFKDEKCKKQAEPFEQVAAFLNREYFYFKSSSTDLEHLIIQDIEEREGSSGYITVSRRSLYALDKLLYDNKLQHPNDVLQEIISYHKLFQFSFVKGSKSITSGLALRKDVLQTTERYIPGLARQVLLDSDSKNINKNVSVKPVENKSGSKLKDSNLYRPKLGERFNEKDIKVDYDEVFSDTKISPRLVEETADSQDEKNSKGKSLVSKFHIPLAANEIKLFDSGKFYFELSAAEASEFREKFISDRACDFYMGFEIIDAIFPFNRSIRTFKFPLYYTKVDIRESGRGVYLEIRDDGLFYLNHLALAQLVEKFSEATANVDPVDKFFKTLLAQDISVDRLNDRIRLSRYLPVKESIFDRTREIILGYQGENGKGGILSDLKVKGIECDLQNVFLYRAPKILNPVDQALEADLDRIIEIAHQSVKRFYNSLLGKFLTPEQQGEVVEDKKNNDHSITWMPGSLPQSTRSLIDKLNQHELVLLEGPPGTGKTYTIMNLLIHCINSKQRILIVSDQSAAIEALVEKLQEYLIGADRGTPAERKWKELLFSAIKVVDEVETGDQTLHNLVSKLTEKFNVTDPGPGAEIKGENLDSKIRELGRKIEKLKTQIAEKMQGFMGDEAGFDHRVPEKNRADRFIPGLLEFLDLLQGKESKSKKIIDGFVKNRFSLISGGMEECFNFFKIPVKNINSEIKTLKNDEEILSFIIEKKPLSVEEFHKITREHPRHEIIRYLESVILCKATAQGSFFSKLIIKFRLLFIPPLQVSAKILLKTVTDQIALLNMSEKWSSDLLSLLRDLHETIRIGEEPCHSLNLYRSIESQLGTVVSPAHVKGSSIQGCLEEIDDLFKQQDKIVRARLVESFREIVRSATNSKNTGGTNNITSIIALAENLQQFNSIGESGPVFDELREKLFETFPVWIVRKQMVPFLLPCIEQSFDLVVVDEATQCRVDDAMSLMFRARKILVVGDDKQTVLQKSSVIDDYLFNDHELDEHLRSTQARGFKGGGSHIFALVKAIKQASVMLDEHYRCPADIIEFSNKYVYDSGLNVMQWHLPEHPPSVIVNYSEKTKKSSRKATSGKFKGIETEMLDRFVEFMLKTIKGIEKSRGKKINVETDVAICYFLLKNEPYVKMLKEKFLRKLNRGESILDGAGAALQGKERDYIFYLWDITRYNLGAFKQGDDADKRKGELNVLMSRPKKMAFHYIHRNFDQLEHTRTHITQYLWRVYSQHERTVSQPESNGEPLNDTLLGALLKFTIDNSSNRGIADVKHNIREEYIDFRENIAVGDTGRVVDLIAFPRTDFSAVDGCKTDSAMAKATAVIGLVDLSGFGIEKNTGQSIVDYYFQLKRVSPGIDPVFIFPHELIDANGQSFRSLVYKLEQLDIVRSTG</sequence>
<dbReference type="Pfam" id="PF13086">
    <property type="entry name" value="AAA_11"/>
    <property type="match status" value="1"/>
</dbReference>
<evidence type="ECO:0000259" key="2">
    <source>
        <dbReference type="PROSITE" id="PS00498"/>
    </source>
</evidence>